<dbReference type="GO" id="GO:0047480">
    <property type="term" value="F:UDP-N-acetylmuramoyl-tripeptide-D-alanyl-D-alanine ligase activity"/>
    <property type="evidence" value="ECO:0007669"/>
    <property type="project" value="UniProtKB-UniRule"/>
</dbReference>
<evidence type="ECO:0000256" key="1">
    <source>
        <dbReference type="ARBA" id="ARBA00022490"/>
    </source>
</evidence>
<feature type="domain" description="Mur ligase N-terminal catalytic" evidence="12">
    <location>
        <begin position="29"/>
        <end position="82"/>
    </location>
</feature>
<dbReference type="GO" id="GO:0005737">
    <property type="term" value="C:cytoplasm"/>
    <property type="evidence" value="ECO:0007669"/>
    <property type="project" value="UniProtKB-SubCell"/>
</dbReference>
<evidence type="ECO:0000256" key="5">
    <source>
        <dbReference type="ARBA" id="ARBA00022840"/>
    </source>
</evidence>
<evidence type="ECO:0000259" key="13">
    <source>
        <dbReference type="Pfam" id="PF02875"/>
    </source>
</evidence>
<evidence type="ECO:0000256" key="8">
    <source>
        <dbReference type="ARBA" id="ARBA00023306"/>
    </source>
</evidence>
<dbReference type="Gene3D" id="3.90.190.20">
    <property type="entry name" value="Mur ligase, C-terminal domain"/>
    <property type="match status" value="1"/>
</dbReference>
<dbReference type="GO" id="GO:0008766">
    <property type="term" value="F:UDP-N-acetylmuramoylalanyl-D-glutamyl-2,6-diaminopimelate-D-alanyl-D-alanine ligase activity"/>
    <property type="evidence" value="ECO:0007669"/>
    <property type="project" value="RHEA"/>
</dbReference>
<dbReference type="AlphaFoldDB" id="A0A0S4QXH8"/>
<feature type="domain" description="Mur ligase C-terminal" evidence="13">
    <location>
        <begin position="335"/>
        <end position="461"/>
    </location>
</feature>
<keyword evidence="8 10" id="KW-0131">Cell cycle</keyword>
<evidence type="ECO:0000256" key="7">
    <source>
        <dbReference type="ARBA" id="ARBA00022984"/>
    </source>
</evidence>
<dbReference type="InterPro" id="IPR013221">
    <property type="entry name" value="Mur_ligase_cen"/>
</dbReference>
<dbReference type="InterPro" id="IPR004101">
    <property type="entry name" value="Mur_ligase_C"/>
</dbReference>
<keyword evidence="4 10" id="KW-0547">Nucleotide-binding</keyword>
<dbReference type="Gene3D" id="3.40.1190.10">
    <property type="entry name" value="Mur-like, catalytic domain"/>
    <property type="match status" value="1"/>
</dbReference>
<evidence type="ECO:0000256" key="3">
    <source>
        <dbReference type="ARBA" id="ARBA00022618"/>
    </source>
</evidence>
<reference evidence="16" key="1">
    <citation type="submission" date="2015-11" db="EMBL/GenBank/DDBJ databases">
        <authorList>
            <person name="Varghese N."/>
        </authorList>
    </citation>
    <scope>NUCLEOTIDE SEQUENCE [LARGE SCALE GENOMIC DNA]</scope>
    <source>
        <strain evidence="16">DSM 45899</strain>
    </source>
</reference>
<dbReference type="GO" id="GO:0008360">
    <property type="term" value="P:regulation of cell shape"/>
    <property type="evidence" value="ECO:0007669"/>
    <property type="project" value="UniProtKB-KW"/>
</dbReference>
<dbReference type="GO" id="GO:0009252">
    <property type="term" value="P:peptidoglycan biosynthetic process"/>
    <property type="evidence" value="ECO:0007669"/>
    <property type="project" value="UniProtKB-UniRule"/>
</dbReference>
<keyword evidence="16" id="KW-1185">Reference proteome</keyword>
<keyword evidence="3 10" id="KW-0132">Cell division</keyword>
<accession>A0A0S4QXH8</accession>
<dbReference type="SUPFAM" id="SSF63418">
    <property type="entry name" value="MurE/MurF N-terminal domain"/>
    <property type="match status" value="1"/>
</dbReference>
<evidence type="ECO:0000259" key="12">
    <source>
        <dbReference type="Pfam" id="PF01225"/>
    </source>
</evidence>
<keyword evidence="9 10" id="KW-0961">Cell wall biogenesis/degradation</keyword>
<dbReference type="InterPro" id="IPR036615">
    <property type="entry name" value="Mur_ligase_C_dom_sf"/>
</dbReference>
<dbReference type="InterPro" id="IPR036565">
    <property type="entry name" value="Mur-like_cat_sf"/>
</dbReference>
<proteinExistence type="inferred from homology"/>
<dbReference type="InterPro" id="IPR035911">
    <property type="entry name" value="MurE/MurF_N"/>
</dbReference>
<dbReference type="NCBIfam" id="TIGR01143">
    <property type="entry name" value="murF"/>
    <property type="match status" value="1"/>
</dbReference>
<keyword evidence="7 10" id="KW-0573">Peptidoglycan synthesis</keyword>
<comment type="function">
    <text evidence="10 11">Involved in cell wall formation. Catalyzes the final step in the synthesis of UDP-N-acetylmuramoyl-pentapeptide, the precursor of murein.</text>
</comment>
<evidence type="ECO:0000313" key="16">
    <source>
        <dbReference type="Proteomes" id="UP000198802"/>
    </source>
</evidence>
<keyword evidence="5 10" id="KW-0067">ATP-binding</keyword>
<dbReference type="Proteomes" id="UP000198802">
    <property type="component" value="Unassembled WGS sequence"/>
</dbReference>
<feature type="binding site" evidence="10">
    <location>
        <begin position="110"/>
        <end position="116"/>
    </location>
    <ligand>
        <name>ATP</name>
        <dbReference type="ChEBI" id="CHEBI:30616"/>
    </ligand>
</feature>
<name>A0A0S4QXH8_9ACTN</name>
<dbReference type="EC" id="6.3.2.10" evidence="10 11"/>
<dbReference type="PANTHER" id="PTHR43024">
    <property type="entry name" value="UDP-N-ACETYLMURAMOYL-TRIPEPTIDE--D-ALANYL-D-ALANINE LIGASE"/>
    <property type="match status" value="1"/>
</dbReference>
<organism evidence="15 16">
    <name type="scientific">Parafrankia irregularis</name>
    <dbReference type="NCBI Taxonomy" id="795642"/>
    <lineage>
        <taxon>Bacteria</taxon>
        <taxon>Bacillati</taxon>
        <taxon>Actinomycetota</taxon>
        <taxon>Actinomycetes</taxon>
        <taxon>Frankiales</taxon>
        <taxon>Frankiaceae</taxon>
        <taxon>Parafrankia</taxon>
    </lineage>
</organism>
<evidence type="ECO:0000256" key="11">
    <source>
        <dbReference type="RuleBase" id="RU004136"/>
    </source>
</evidence>
<keyword evidence="1 10" id="KW-0963">Cytoplasm</keyword>
<evidence type="ECO:0000256" key="10">
    <source>
        <dbReference type="HAMAP-Rule" id="MF_02019"/>
    </source>
</evidence>
<dbReference type="UniPathway" id="UPA00219"/>
<dbReference type="PANTHER" id="PTHR43024:SF1">
    <property type="entry name" value="UDP-N-ACETYLMURAMOYL-TRIPEPTIDE--D-ALANYL-D-ALANINE LIGASE"/>
    <property type="match status" value="1"/>
</dbReference>
<evidence type="ECO:0000313" key="15">
    <source>
        <dbReference type="EMBL" id="CUU59448.1"/>
    </source>
</evidence>
<evidence type="ECO:0000256" key="9">
    <source>
        <dbReference type="ARBA" id="ARBA00023316"/>
    </source>
</evidence>
<comment type="pathway">
    <text evidence="10 11">Cell wall biogenesis; peptidoglycan biosynthesis.</text>
</comment>
<evidence type="ECO:0000259" key="14">
    <source>
        <dbReference type="Pfam" id="PF08245"/>
    </source>
</evidence>
<dbReference type="GO" id="GO:0071555">
    <property type="term" value="P:cell wall organization"/>
    <property type="evidence" value="ECO:0007669"/>
    <property type="project" value="UniProtKB-KW"/>
</dbReference>
<dbReference type="HAMAP" id="MF_02019">
    <property type="entry name" value="MurF"/>
    <property type="match status" value="1"/>
</dbReference>
<dbReference type="EMBL" id="FAOZ01000028">
    <property type="protein sequence ID" value="CUU59448.1"/>
    <property type="molecule type" value="Genomic_DNA"/>
</dbReference>
<dbReference type="RefSeq" id="WP_091283557.1">
    <property type="nucleotide sequence ID" value="NZ_FAOZ01000028.1"/>
</dbReference>
<evidence type="ECO:0000256" key="4">
    <source>
        <dbReference type="ARBA" id="ARBA00022741"/>
    </source>
</evidence>
<comment type="similarity">
    <text evidence="10">Belongs to the MurCDEF family. MurF subfamily.</text>
</comment>
<protein>
    <recommendedName>
        <fullName evidence="10 11">UDP-N-acetylmuramoyl-tripeptide--D-alanyl-D-alanine ligase</fullName>
        <ecNumber evidence="10 11">6.3.2.10</ecNumber>
    </recommendedName>
    <alternativeName>
        <fullName evidence="10">D-alanyl-D-alanine-adding enzyme</fullName>
    </alternativeName>
</protein>
<dbReference type="SUPFAM" id="SSF53244">
    <property type="entry name" value="MurD-like peptide ligases, peptide-binding domain"/>
    <property type="match status" value="1"/>
</dbReference>
<dbReference type="Gene3D" id="3.40.1390.10">
    <property type="entry name" value="MurE/MurF, N-terminal domain"/>
    <property type="match status" value="1"/>
</dbReference>
<evidence type="ECO:0000256" key="2">
    <source>
        <dbReference type="ARBA" id="ARBA00022598"/>
    </source>
</evidence>
<dbReference type="Pfam" id="PF01225">
    <property type="entry name" value="Mur_ligase"/>
    <property type="match status" value="1"/>
</dbReference>
<dbReference type="GO" id="GO:0005524">
    <property type="term" value="F:ATP binding"/>
    <property type="evidence" value="ECO:0007669"/>
    <property type="project" value="UniProtKB-UniRule"/>
</dbReference>
<evidence type="ECO:0000256" key="6">
    <source>
        <dbReference type="ARBA" id="ARBA00022960"/>
    </source>
</evidence>
<feature type="domain" description="Mur ligase central" evidence="14">
    <location>
        <begin position="108"/>
        <end position="311"/>
    </location>
</feature>
<dbReference type="Pfam" id="PF08245">
    <property type="entry name" value="Mur_ligase_M"/>
    <property type="match status" value="1"/>
</dbReference>
<comment type="catalytic activity">
    <reaction evidence="10 11">
        <text>D-alanyl-D-alanine + UDP-N-acetyl-alpha-D-muramoyl-L-alanyl-gamma-D-glutamyl-meso-2,6-diaminopimelate + ATP = UDP-N-acetyl-alpha-D-muramoyl-L-alanyl-gamma-D-glutamyl-meso-2,6-diaminopimeloyl-D-alanyl-D-alanine + ADP + phosphate + H(+)</text>
        <dbReference type="Rhea" id="RHEA:28374"/>
        <dbReference type="ChEBI" id="CHEBI:15378"/>
        <dbReference type="ChEBI" id="CHEBI:30616"/>
        <dbReference type="ChEBI" id="CHEBI:43474"/>
        <dbReference type="ChEBI" id="CHEBI:57822"/>
        <dbReference type="ChEBI" id="CHEBI:61386"/>
        <dbReference type="ChEBI" id="CHEBI:83905"/>
        <dbReference type="ChEBI" id="CHEBI:456216"/>
        <dbReference type="EC" id="6.3.2.10"/>
    </reaction>
</comment>
<keyword evidence="2 10" id="KW-0436">Ligase</keyword>
<gene>
    <name evidence="10" type="primary">murF</name>
    <name evidence="15" type="ORF">Ga0074812_12818</name>
</gene>
<dbReference type="InterPro" id="IPR005863">
    <property type="entry name" value="UDP-N-AcMur_synth"/>
</dbReference>
<keyword evidence="6 10" id="KW-0133">Cell shape</keyword>
<dbReference type="InterPro" id="IPR000713">
    <property type="entry name" value="Mur_ligase_N"/>
</dbReference>
<dbReference type="Pfam" id="PF02875">
    <property type="entry name" value="Mur_ligase_C"/>
    <property type="match status" value="1"/>
</dbReference>
<comment type="subcellular location">
    <subcellularLocation>
        <location evidence="10 11">Cytoplasm</location>
    </subcellularLocation>
</comment>
<dbReference type="InterPro" id="IPR051046">
    <property type="entry name" value="MurCDEF_CellWall_CoF430Synth"/>
</dbReference>
<sequence length="516" mass="51234">MIALSLAEVAAATRGRLADCAGVDPAALVTSVVIDSRQVAPGSLFVALPGERVDGHDFAAAAVGSGALAVLAARPVGVPAVIVTDPAVGLAALAASVRDRYTATVIGVTGSAGKTTTKDLLADLLGGPDGDSAADGSGGPGGLGATVAAVGSFNNEIGLPLTMLRAEPETRFVVLEMGARGIGHIATLCALARPQVGLVLNVGSAHVGEYADGRRGIAVAKGELAEAASELVVLNADDPLVAPMAARVQASAKVMLFGTGAGADVRAERIEVDAAGRAAFDLLASGERHRLRLGLIGAHQVANALAAAAAAIGLGLAPADAAAALERARPRSRWRMEVTTTPGGVVVLNDAYNANPESMRAALAALLDIRGDGRAWAVLGPMGELGAGAAEAHRDLGRLVASLGVPRLVAVGPGALGVHEAAREDVGWAGESTWVPGVDEAVAFLGGQVRPGDVVLVKASRSFGLEAVAAGLAAGPVTGSGAGQEDRKDGVAGAAIEGTEYTWNTVGHSGEPGTRG</sequence>
<dbReference type="SUPFAM" id="SSF53623">
    <property type="entry name" value="MurD-like peptide ligases, catalytic domain"/>
    <property type="match status" value="1"/>
</dbReference>
<dbReference type="GO" id="GO:0051301">
    <property type="term" value="P:cell division"/>
    <property type="evidence" value="ECO:0007669"/>
    <property type="project" value="UniProtKB-KW"/>
</dbReference>